<dbReference type="Pfam" id="PF00149">
    <property type="entry name" value="Metallophos"/>
    <property type="match status" value="1"/>
</dbReference>
<evidence type="ECO:0000259" key="2">
    <source>
        <dbReference type="Pfam" id="PF00149"/>
    </source>
</evidence>
<evidence type="ECO:0000313" key="3">
    <source>
        <dbReference type="EMBL" id="JAR90113.1"/>
    </source>
</evidence>
<feature type="chain" id="PRO_5007542313" evidence="1">
    <location>
        <begin position="20"/>
        <end position="280"/>
    </location>
</feature>
<dbReference type="InterPro" id="IPR029052">
    <property type="entry name" value="Metallo-depent_PP-like"/>
</dbReference>
<feature type="domain" description="Calcineurin-like phosphoesterase" evidence="2">
    <location>
        <begin position="48"/>
        <end position="167"/>
    </location>
</feature>
<dbReference type="InterPro" id="IPR004843">
    <property type="entry name" value="Calcineurin-like_PHP"/>
</dbReference>
<dbReference type="GO" id="GO:0006798">
    <property type="term" value="P:polyphosphate catabolic process"/>
    <property type="evidence" value="ECO:0007669"/>
    <property type="project" value="TreeGrafter"/>
</dbReference>
<dbReference type="InterPro" id="IPR050126">
    <property type="entry name" value="Ap4A_hydrolase"/>
</dbReference>
<reference evidence="3" key="1">
    <citation type="journal article" date="2018" name="PLoS Negl. Trop. Dis.">
        <title>Sialome diversity of ticks revealed by RNAseq of single tick salivary glands.</title>
        <authorList>
            <person name="Perner J."/>
            <person name="Kropackova S."/>
            <person name="Kopacek P."/>
            <person name="Ribeiro J.M."/>
        </authorList>
    </citation>
    <scope>NUCLEOTIDE SEQUENCE</scope>
    <source>
        <strain evidence="3">Siblings of single egg batch collected in Ceske Budejovice</strain>
        <tissue evidence="3">Salivary glands</tissue>
    </source>
</reference>
<dbReference type="CDD" id="cd00144">
    <property type="entry name" value="MPP_PPP_family"/>
    <property type="match status" value="1"/>
</dbReference>
<accession>A0A147BH48</accession>
<dbReference type="GO" id="GO:0000298">
    <property type="term" value="F:endopolyphosphatase activity"/>
    <property type="evidence" value="ECO:0007669"/>
    <property type="project" value="TreeGrafter"/>
</dbReference>
<feature type="signal peptide" evidence="1">
    <location>
        <begin position="1"/>
        <end position="19"/>
    </location>
</feature>
<dbReference type="EMBL" id="GEGO01005291">
    <property type="protein sequence ID" value="JAR90113.1"/>
    <property type="molecule type" value="Transcribed_RNA"/>
</dbReference>
<dbReference type="GO" id="GO:0005737">
    <property type="term" value="C:cytoplasm"/>
    <property type="evidence" value="ECO:0007669"/>
    <property type="project" value="TreeGrafter"/>
</dbReference>
<dbReference type="PANTHER" id="PTHR42850:SF4">
    <property type="entry name" value="ZINC-DEPENDENT ENDOPOLYPHOSPHATASE"/>
    <property type="match status" value="1"/>
</dbReference>
<dbReference type="GO" id="GO:0016791">
    <property type="term" value="F:phosphatase activity"/>
    <property type="evidence" value="ECO:0007669"/>
    <property type="project" value="TreeGrafter"/>
</dbReference>
<sequence length="280" mass="30815">MGAMMSLLVSIVRSYFSHAAPVHHFGLPFPAQMHKTLSAEFVASFKQVLIIGDVHGCYDELMELLHTHRAHDKDTLKLFVGDLVNKGPKSEQVLDFIMGNNITCQSVRGNHDEAVLREYLASRDPDYQLYPENSWIGRLSGQHAHFLQELPYTLGLPSLNALVVHAGLVPGQGLATSPRNMVSMRNLLVRDPWEQGGILGVSNECEGSVPWGSLWNGPAHVYFGHDAKRMLQTWPHCTGLDTGCVYGNSLTGVFVTGPSAGKMVSVKALEVHKNPHKSEL</sequence>
<organism evidence="3">
    <name type="scientific">Ixodes ricinus</name>
    <name type="common">Common tick</name>
    <name type="synonym">Acarus ricinus</name>
    <dbReference type="NCBI Taxonomy" id="34613"/>
    <lineage>
        <taxon>Eukaryota</taxon>
        <taxon>Metazoa</taxon>
        <taxon>Ecdysozoa</taxon>
        <taxon>Arthropoda</taxon>
        <taxon>Chelicerata</taxon>
        <taxon>Arachnida</taxon>
        <taxon>Acari</taxon>
        <taxon>Parasitiformes</taxon>
        <taxon>Ixodida</taxon>
        <taxon>Ixodoidea</taxon>
        <taxon>Ixodidae</taxon>
        <taxon>Ixodinae</taxon>
        <taxon>Ixodes</taxon>
    </lineage>
</organism>
<proteinExistence type="predicted"/>
<dbReference type="SUPFAM" id="SSF56300">
    <property type="entry name" value="Metallo-dependent phosphatases"/>
    <property type="match status" value="1"/>
</dbReference>
<keyword evidence="1" id="KW-0732">Signal</keyword>
<dbReference type="PANTHER" id="PTHR42850">
    <property type="entry name" value="METALLOPHOSPHOESTERASE"/>
    <property type="match status" value="1"/>
</dbReference>
<evidence type="ECO:0000256" key="1">
    <source>
        <dbReference type="SAM" id="SignalP"/>
    </source>
</evidence>
<dbReference type="Gene3D" id="3.60.21.10">
    <property type="match status" value="1"/>
</dbReference>
<name>A0A147BH48_IXORI</name>
<dbReference type="AlphaFoldDB" id="A0A147BH48"/>
<protein>
    <submittedName>
        <fullName evidence="3">Putative phosphoprotein phosphatase of the metallophosphatase superfamily protein</fullName>
    </submittedName>
</protein>